<dbReference type="EMBL" id="AVOT02036117">
    <property type="protein sequence ID" value="MBW0530564.1"/>
    <property type="molecule type" value="Genomic_DNA"/>
</dbReference>
<gene>
    <name evidence="2" type="ORF">O181_070279</name>
</gene>
<dbReference type="AlphaFoldDB" id="A0A9Q3F0H5"/>
<name>A0A9Q3F0H5_9BASI</name>
<organism evidence="2 3">
    <name type="scientific">Austropuccinia psidii MF-1</name>
    <dbReference type="NCBI Taxonomy" id="1389203"/>
    <lineage>
        <taxon>Eukaryota</taxon>
        <taxon>Fungi</taxon>
        <taxon>Dikarya</taxon>
        <taxon>Basidiomycota</taxon>
        <taxon>Pucciniomycotina</taxon>
        <taxon>Pucciniomycetes</taxon>
        <taxon>Pucciniales</taxon>
        <taxon>Sphaerophragmiaceae</taxon>
        <taxon>Austropuccinia</taxon>
    </lineage>
</organism>
<dbReference type="Proteomes" id="UP000765509">
    <property type="component" value="Unassembled WGS sequence"/>
</dbReference>
<accession>A0A9Q3F0H5</accession>
<reference evidence="2" key="1">
    <citation type="submission" date="2021-03" db="EMBL/GenBank/DDBJ databases">
        <title>Draft genome sequence of rust myrtle Austropuccinia psidii MF-1, a brazilian biotype.</title>
        <authorList>
            <person name="Quecine M.C."/>
            <person name="Pachon D.M.R."/>
            <person name="Bonatelli M.L."/>
            <person name="Correr F.H."/>
            <person name="Franceschini L.M."/>
            <person name="Leite T.F."/>
            <person name="Margarido G.R.A."/>
            <person name="Almeida C.A."/>
            <person name="Ferrarezi J.A."/>
            <person name="Labate C.A."/>
        </authorList>
    </citation>
    <scope>NUCLEOTIDE SEQUENCE</scope>
    <source>
        <strain evidence="2">MF-1</strain>
    </source>
</reference>
<feature type="region of interest" description="Disordered" evidence="1">
    <location>
        <begin position="1"/>
        <end position="69"/>
    </location>
</feature>
<feature type="compositionally biased region" description="Polar residues" evidence="1">
    <location>
        <begin position="60"/>
        <end position="69"/>
    </location>
</feature>
<keyword evidence="3" id="KW-1185">Reference proteome</keyword>
<evidence type="ECO:0000313" key="3">
    <source>
        <dbReference type="Proteomes" id="UP000765509"/>
    </source>
</evidence>
<evidence type="ECO:0000256" key="1">
    <source>
        <dbReference type="SAM" id="MobiDB-lite"/>
    </source>
</evidence>
<proteinExistence type="predicted"/>
<protein>
    <submittedName>
        <fullName evidence="2">Uncharacterized protein</fullName>
    </submittedName>
</protein>
<sequence length="69" mass="7498">MSSLPYSVPPPSPRPSTSRPILPSPIKSSPIPQPRTSPALTSHPLEPVASTSQRREYWSPFSSPASQLF</sequence>
<evidence type="ECO:0000313" key="2">
    <source>
        <dbReference type="EMBL" id="MBW0530564.1"/>
    </source>
</evidence>
<feature type="compositionally biased region" description="Low complexity" evidence="1">
    <location>
        <begin position="15"/>
        <end position="30"/>
    </location>
</feature>
<comment type="caution">
    <text evidence="2">The sequence shown here is derived from an EMBL/GenBank/DDBJ whole genome shotgun (WGS) entry which is preliminary data.</text>
</comment>